<accession>A0A5N7CQ96</accession>
<evidence type="ECO:0000313" key="3">
    <source>
        <dbReference type="EMBL" id="KAE8395858.1"/>
    </source>
</evidence>
<dbReference type="AlphaFoldDB" id="A0A5N7CQ96"/>
<proteinExistence type="predicted"/>
<feature type="region of interest" description="Disordered" evidence="1">
    <location>
        <begin position="29"/>
        <end position="74"/>
    </location>
</feature>
<dbReference type="EMBL" id="ML735217">
    <property type="protein sequence ID" value="KAE8395858.1"/>
    <property type="molecule type" value="Genomic_DNA"/>
</dbReference>
<keyword evidence="2" id="KW-1133">Transmembrane helix</keyword>
<feature type="transmembrane region" description="Helical" evidence="2">
    <location>
        <begin position="95"/>
        <end position="115"/>
    </location>
</feature>
<evidence type="ECO:0000256" key="1">
    <source>
        <dbReference type="SAM" id="MobiDB-lite"/>
    </source>
</evidence>
<organism evidence="3">
    <name type="scientific">Petromyces alliaceus</name>
    <name type="common">Aspergillus alliaceus</name>
    <dbReference type="NCBI Taxonomy" id="209559"/>
    <lineage>
        <taxon>Eukaryota</taxon>
        <taxon>Fungi</taxon>
        <taxon>Dikarya</taxon>
        <taxon>Ascomycota</taxon>
        <taxon>Pezizomycotina</taxon>
        <taxon>Eurotiomycetes</taxon>
        <taxon>Eurotiomycetidae</taxon>
        <taxon>Eurotiales</taxon>
        <taxon>Aspergillaceae</taxon>
        <taxon>Aspergillus</taxon>
        <taxon>Aspergillus subgen. Circumdati</taxon>
    </lineage>
</organism>
<gene>
    <name evidence="3" type="ORF">BDV23DRAFT_144941</name>
</gene>
<keyword evidence="2" id="KW-0812">Transmembrane</keyword>
<keyword evidence="2" id="KW-0472">Membrane</keyword>
<sequence length="147" mass="16634">MYISPSHPMEPQRPETDYERWLQRQGANFGPGKRPLYGPRMEGLDDSATNKHYLNHGGDSSLSDSHKQATPHGYFIQPQTSGDSLVPEIGRSPHFSSHTILCSVILSVCLTLVAIKSAQLFQTRRRRGRILLSDENTSTTYEKRDMF</sequence>
<dbReference type="Proteomes" id="UP000326877">
    <property type="component" value="Unassembled WGS sequence"/>
</dbReference>
<dbReference type="OrthoDB" id="4487168at2759"/>
<name>A0A5N7CQ96_PETAA</name>
<reference evidence="3" key="1">
    <citation type="submission" date="2019-04" db="EMBL/GenBank/DDBJ databases">
        <title>Friends and foes A comparative genomics studyof 23 Aspergillus species from section Flavi.</title>
        <authorList>
            <consortium name="DOE Joint Genome Institute"/>
            <person name="Kjaerbolling I."/>
            <person name="Vesth T."/>
            <person name="Frisvad J.C."/>
            <person name="Nybo J.L."/>
            <person name="Theobald S."/>
            <person name="Kildgaard S."/>
            <person name="Isbrandt T."/>
            <person name="Kuo A."/>
            <person name="Sato A."/>
            <person name="Lyhne E.K."/>
            <person name="Kogle M.E."/>
            <person name="Wiebenga A."/>
            <person name="Kun R.S."/>
            <person name="Lubbers R.J."/>
            <person name="Makela M.R."/>
            <person name="Barry K."/>
            <person name="Chovatia M."/>
            <person name="Clum A."/>
            <person name="Daum C."/>
            <person name="Haridas S."/>
            <person name="He G."/>
            <person name="LaButti K."/>
            <person name="Lipzen A."/>
            <person name="Mondo S."/>
            <person name="Riley R."/>
            <person name="Salamov A."/>
            <person name="Simmons B.A."/>
            <person name="Magnuson J.K."/>
            <person name="Henrissat B."/>
            <person name="Mortensen U.H."/>
            <person name="Larsen T.O."/>
            <person name="Devries R.P."/>
            <person name="Grigoriev I.V."/>
            <person name="Machida M."/>
            <person name="Baker S.E."/>
            <person name="Andersen M.R."/>
        </authorList>
    </citation>
    <scope>NUCLEOTIDE SEQUENCE [LARGE SCALE GENOMIC DNA]</scope>
    <source>
        <strain evidence="3">IBT 14317</strain>
    </source>
</reference>
<evidence type="ECO:0000256" key="2">
    <source>
        <dbReference type="SAM" id="Phobius"/>
    </source>
</evidence>
<protein>
    <submittedName>
        <fullName evidence="3">Uncharacterized protein</fullName>
    </submittedName>
</protein>